<organism evidence="1 2">
    <name type="scientific">Anoxybacterium hadale</name>
    <dbReference type="NCBI Taxonomy" id="3408580"/>
    <lineage>
        <taxon>Bacteria</taxon>
        <taxon>Bacillati</taxon>
        <taxon>Bacillota</taxon>
        <taxon>Clostridia</taxon>
        <taxon>Peptostreptococcales</taxon>
        <taxon>Anaerovoracaceae</taxon>
        <taxon>Anoxybacterium</taxon>
    </lineage>
</organism>
<reference evidence="1" key="1">
    <citation type="submission" date="2019-08" db="EMBL/GenBank/DDBJ databases">
        <title>Genome sequence of Clostridiales bacterium MT110.</title>
        <authorList>
            <person name="Cao J."/>
        </authorList>
    </citation>
    <scope>NUCLEOTIDE SEQUENCE</scope>
    <source>
        <strain evidence="1">MT110</strain>
    </source>
</reference>
<evidence type="ECO:0000313" key="1">
    <source>
        <dbReference type="EMBL" id="QOX62842.1"/>
    </source>
</evidence>
<name>A0ACD1A8W4_9FIRM</name>
<proteinExistence type="predicted"/>
<accession>A0ACD1A8W4</accession>
<keyword evidence="2" id="KW-1185">Reference proteome</keyword>
<dbReference type="EMBL" id="CP042469">
    <property type="protein sequence ID" value="QOX62842.1"/>
    <property type="molecule type" value="Genomic_DNA"/>
</dbReference>
<evidence type="ECO:0000313" key="2">
    <source>
        <dbReference type="Proteomes" id="UP000594014"/>
    </source>
</evidence>
<protein>
    <submittedName>
        <fullName evidence="1">Extracellular solute-binding protein</fullName>
    </submittedName>
</protein>
<dbReference type="Proteomes" id="UP000594014">
    <property type="component" value="Chromosome"/>
</dbReference>
<gene>
    <name evidence="1" type="ORF">FRZ06_05520</name>
</gene>
<sequence>MKKLLAVLLCLVMVLSMATACGSKEDAAEGGPVTIRLATFQVGVNSSAPWFSSVIEAFNAEYEGRIKLNIEEIPGDQAYVDKMKTYISMKDMPDLVFTGGYNLMDDALAANAIVDLTPYFEADQEFASRFFDDDIEYNSRDGKIYAMPVERQPVTYFYNKALFEKAGITAPAKTWDEFMQQLEQLKASGTTPVSMDTLDSAWLSSLWLNSMVGTLSPESNAWMNQAMPKDYNSPDFIKSVDMVQKMLLNYTTKDALGGKYENGANNFLNGNTAMIANGPWMISDFQAKGDDFVANIGTALYPEGGIFSGSMPGYLVGSKDKAHADAAVEFLKFISNEDMQGKMAEMYSAIPANKNVEISQEVIDQNPLLGEIIKLQSEATTVYGNYQSLWYSNVVTELDRQYPLLAAGNLTPEQFAQALTDAANKN</sequence>